<organism evidence="1 2">
    <name type="scientific">Ixodes persulcatus</name>
    <name type="common">Taiga tick</name>
    <dbReference type="NCBI Taxonomy" id="34615"/>
    <lineage>
        <taxon>Eukaryota</taxon>
        <taxon>Metazoa</taxon>
        <taxon>Ecdysozoa</taxon>
        <taxon>Arthropoda</taxon>
        <taxon>Chelicerata</taxon>
        <taxon>Arachnida</taxon>
        <taxon>Acari</taxon>
        <taxon>Parasitiformes</taxon>
        <taxon>Ixodida</taxon>
        <taxon>Ixodoidea</taxon>
        <taxon>Ixodidae</taxon>
        <taxon>Ixodinae</taxon>
        <taxon>Ixodes</taxon>
    </lineage>
</organism>
<dbReference type="Proteomes" id="UP000805193">
    <property type="component" value="Unassembled WGS sequence"/>
</dbReference>
<protein>
    <submittedName>
        <fullName evidence="1">Uncharacterized protein</fullName>
    </submittedName>
</protein>
<sequence>MDSTRRRRLLYIEKGAPFKLPRTTLFRSKKEAAANSGHDSTAASSHDVPSDGEELDADFDVPATVTVEDPVSHESEDEETVHSRAETPPISDETTERPPPVDEEVLIAAGLRAFGAETLPHSRTTKAAAVAMIMMFVAGKGLSWKGLDNLLLMINYFFAPEPAVLPLFEAGLRPHVRRLPGS</sequence>
<accession>A0AC60QKE9</accession>
<keyword evidence="2" id="KW-1185">Reference proteome</keyword>
<reference evidence="1 2" key="1">
    <citation type="journal article" date="2020" name="Cell">
        <title>Large-Scale Comparative Analyses of Tick Genomes Elucidate Their Genetic Diversity and Vector Capacities.</title>
        <authorList>
            <consortium name="Tick Genome and Microbiome Consortium (TIGMIC)"/>
            <person name="Jia N."/>
            <person name="Wang J."/>
            <person name="Shi W."/>
            <person name="Du L."/>
            <person name="Sun Y."/>
            <person name="Zhan W."/>
            <person name="Jiang J.F."/>
            <person name="Wang Q."/>
            <person name="Zhang B."/>
            <person name="Ji P."/>
            <person name="Bell-Sakyi L."/>
            <person name="Cui X.M."/>
            <person name="Yuan T.T."/>
            <person name="Jiang B.G."/>
            <person name="Yang W.F."/>
            <person name="Lam T.T."/>
            <person name="Chang Q.C."/>
            <person name="Ding S.J."/>
            <person name="Wang X.J."/>
            <person name="Zhu J.G."/>
            <person name="Ruan X.D."/>
            <person name="Zhao L."/>
            <person name="Wei J.T."/>
            <person name="Ye R.Z."/>
            <person name="Que T.C."/>
            <person name="Du C.H."/>
            <person name="Zhou Y.H."/>
            <person name="Cheng J.X."/>
            <person name="Dai P.F."/>
            <person name="Guo W.B."/>
            <person name="Han X.H."/>
            <person name="Huang E.J."/>
            <person name="Li L.F."/>
            <person name="Wei W."/>
            <person name="Gao Y.C."/>
            <person name="Liu J.Z."/>
            <person name="Shao H.Z."/>
            <person name="Wang X."/>
            <person name="Wang C.C."/>
            <person name="Yang T.C."/>
            <person name="Huo Q.B."/>
            <person name="Li W."/>
            <person name="Chen H.Y."/>
            <person name="Chen S.E."/>
            <person name="Zhou L.G."/>
            <person name="Ni X.B."/>
            <person name="Tian J.H."/>
            <person name="Sheng Y."/>
            <person name="Liu T."/>
            <person name="Pan Y.S."/>
            <person name="Xia L.Y."/>
            <person name="Li J."/>
            <person name="Zhao F."/>
            <person name="Cao W.C."/>
        </authorList>
    </citation>
    <scope>NUCLEOTIDE SEQUENCE [LARGE SCALE GENOMIC DNA]</scope>
    <source>
        <strain evidence="1">Iper-2018</strain>
    </source>
</reference>
<name>A0AC60QKE9_IXOPE</name>
<evidence type="ECO:0000313" key="2">
    <source>
        <dbReference type="Proteomes" id="UP000805193"/>
    </source>
</evidence>
<gene>
    <name evidence="1" type="ORF">HPB47_018558</name>
</gene>
<dbReference type="EMBL" id="JABSTQ010007713">
    <property type="protein sequence ID" value="KAG0435324.1"/>
    <property type="molecule type" value="Genomic_DNA"/>
</dbReference>
<comment type="caution">
    <text evidence="1">The sequence shown here is derived from an EMBL/GenBank/DDBJ whole genome shotgun (WGS) entry which is preliminary data.</text>
</comment>
<proteinExistence type="predicted"/>
<evidence type="ECO:0000313" key="1">
    <source>
        <dbReference type="EMBL" id="KAG0435324.1"/>
    </source>
</evidence>